<dbReference type="InterPro" id="IPR002686">
    <property type="entry name" value="Transposase_17"/>
</dbReference>
<evidence type="ECO:0000259" key="1">
    <source>
        <dbReference type="SMART" id="SM01321"/>
    </source>
</evidence>
<feature type="domain" description="Transposase IS200-like" evidence="1">
    <location>
        <begin position="9"/>
        <end position="152"/>
    </location>
</feature>
<dbReference type="GO" id="GO:0006313">
    <property type="term" value="P:DNA transposition"/>
    <property type="evidence" value="ECO:0007669"/>
    <property type="project" value="InterPro"/>
</dbReference>
<evidence type="ECO:0000313" key="3">
    <source>
        <dbReference type="Proteomes" id="UP000178092"/>
    </source>
</evidence>
<reference evidence="2 3" key="1">
    <citation type="journal article" date="2016" name="Nat. Commun.">
        <title>Thousands of microbial genomes shed light on interconnected biogeochemical processes in an aquifer system.</title>
        <authorList>
            <person name="Anantharaman K."/>
            <person name="Brown C.T."/>
            <person name="Hug L.A."/>
            <person name="Sharon I."/>
            <person name="Castelle C.J."/>
            <person name="Probst A.J."/>
            <person name="Thomas B.C."/>
            <person name="Singh A."/>
            <person name="Wilkins M.J."/>
            <person name="Karaoz U."/>
            <person name="Brodie E.L."/>
            <person name="Williams K.H."/>
            <person name="Hubbard S.S."/>
            <person name="Banfield J.F."/>
        </authorList>
    </citation>
    <scope>NUCLEOTIDE SEQUENCE [LARGE SCALE GENOMIC DNA]</scope>
</reference>
<proteinExistence type="predicted"/>
<dbReference type="SUPFAM" id="SSF143422">
    <property type="entry name" value="Transposase IS200-like"/>
    <property type="match status" value="1"/>
</dbReference>
<dbReference type="SMART" id="SM01321">
    <property type="entry name" value="Y1_Tnp"/>
    <property type="match status" value="1"/>
</dbReference>
<dbReference type="Gene3D" id="3.30.70.1290">
    <property type="entry name" value="Transposase IS200-like"/>
    <property type="match status" value="1"/>
</dbReference>
<comment type="caution">
    <text evidence="2">The sequence shown here is derived from an EMBL/GenBank/DDBJ whole genome shotgun (WGS) entry which is preliminary data.</text>
</comment>
<accession>A0A1G2R0M7</accession>
<dbReference type="AlphaFoldDB" id="A0A1G2R0M7"/>
<dbReference type="GO" id="GO:0003677">
    <property type="term" value="F:DNA binding"/>
    <property type="evidence" value="ECO:0007669"/>
    <property type="project" value="InterPro"/>
</dbReference>
<dbReference type="InterPro" id="IPR036515">
    <property type="entry name" value="Transposase_17_sf"/>
</dbReference>
<dbReference type="Pfam" id="PF01797">
    <property type="entry name" value="Y1_Tnp"/>
    <property type="match status" value="1"/>
</dbReference>
<organism evidence="2 3">
    <name type="scientific">Candidatus Wildermuthbacteria bacterium RIFCSPHIGHO2_02_FULL_45_25</name>
    <dbReference type="NCBI Taxonomy" id="1802450"/>
    <lineage>
        <taxon>Bacteria</taxon>
        <taxon>Candidatus Wildermuthiibacteriota</taxon>
    </lineage>
</organism>
<dbReference type="GO" id="GO:0004803">
    <property type="term" value="F:transposase activity"/>
    <property type="evidence" value="ECO:0007669"/>
    <property type="project" value="InterPro"/>
</dbReference>
<name>A0A1G2R0M7_9BACT</name>
<dbReference type="EMBL" id="MHTV01000034">
    <property type="protein sequence ID" value="OHA66396.1"/>
    <property type="molecule type" value="Genomic_DNA"/>
</dbReference>
<protein>
    <recommendedName>
        <fullName evidence="1">Transposase IS200-like domain-containing protein</fullName>
    </recommendedName>
</protein>
<gene>
    <name evidence="2" type="ORF">A3C04_04325</name>
</gene>
<dbReference type="PANTHER" id="PTHR34322">
    <property type="entry name" value="TRANSPOSASE, Y1_TNP DOMAIN-CONTAINING"/>
    <property type="match status" value="1"/>
</dbReference>
<dbReference type="Proteomes" id="UP000178092">
    <property type="component" value="Unassembled WGS sequence"/>
</dbReference>
<sequence>MPRGLREFEVGGIYHIIQRGVEKRKIFLKDQDYSRFIFGLEFFNQVNPINLWDFLAKVGTVPTLAIQVERARKGSSLVELLAFALMPNHYLLLVREIQRGGISLFMRKMGGYSTYFNKQYERVGPLFQSRYKAVPIKTTEQLQTVFVYVHTNPVELRESEWKNLYVRDRENAIQWLRSYRWSSYHDYTGTENFPFATQRNFFLDFFAGAEGCREAVESWITFKSENTLLDVSLME</sequence>
<dbReference type="PANTHER" id="PTHR34322:SF2">
    <property type="entry name" value="TRANSPOSASE IS200-LIKE DOMAIN-CONTAINING PROTEIN"/>
    <property type="match status" value="1"/>
</dbReference>
<evidence type="ECO:0000313" key="2">
    <source>
        <dbReference type="EMBL" id="OHA66396.1"/>
    </source>
</evidence>